<evidence type="ECO:0000313" key="3">
    <source>
        <dbReference type="Proteomes" id="UP000477680"/>
    </source>
</evidence>
<accession>A0A6C0U9D1</accession>
<dbReference type="EMBL" id="CP048711">
    <property type="protein sequence ID" value="QIB67245.1"/>
    <property type="molecule type" value="Genomic_DNA"/>
</dbReference>
<organism evidence="2 3">
    <name type="scientific">Kineobactrum salinum</name>
    <dbReference type="NCBI Taxonomy" id="2708301"/>
    <lineage>
        <taxon>Bacteria</taxon>
        <taxon>Pseudomonadati</taxon>
        <taxon>Pseudomonadota</taxon>
        <taxon>Gammaproteobacteria</taxon>
        <taxon>Cellvibrionales</taxon>
        <taxon>Halieaceae</taxon>
        <taxon>Kineobactrum</taxon>
    </lineage>
</organism>
<gene>
    <name evidence="2" type="ORF">G3T16_19415</name>
</gene>
<evidence type="ECO:0000256" key="1">
    <source>
        <dbReference type="SAM" id="MobiDB-lite"/>
    </source>
</evidence>
<protein>
    <submittedName>
        <fullName evidence="2">Uncharacterized protein</fullName>
    </submittedName>
</protein>
<feature type="compositionally biased region" description="Low complexity" evidence="1">
    <location>
        <begin position="243"/>
        <end position="252"/>
    </location>
</feature>
<dbReference type="AlphaFoldDB" id="A0A6C0U9D1"/>
<dbReference type="RefSeq" id="WP_163496672.1">
    <property type="nucleotide sequence ID" value="NZ_CP048711.1"/>
</dbReference>
<feature type="compositionally biased region" description="Low complexity" evidence="1">
    <location>
        <begin position="308"/>
        <end position="325"/>
    </location>
</feature>
<proteinExistence type="predicted"/>
<dbReference type="KEGG" id="kim:G3T16_19415"/>
<reference evidence="2 3" key="1">
    <citation type="submission" date="2020-02" db="EMBL/GenBank/DDBJ databases">
        <title>Genome sequencing for Kineobactrum sp. M2.</title>
        <authorList>
            <person name="Park S.-J."/>
        </authorList>
    </citation>
    <scope>NUCLEOTIDE SEQUENCE [LARGE SCALE GENOMIC DNA]</scope>
    <source>
        <strain evidence="2 3">M2</strain>
    </source>
</reference>
<dbReference type="Proteomes" id="UP000477680">
    <property type="component" value="Chromosome"/>
</dbReference>
<keyword evidence="3" id="KW-1185">Reference proteome</keyword>
<sequence length="529" mass="58691">MYRYRLDNSLIFTCEDLVLFRESPFASWMERLTLENPGHGILPDTGSEAPRDPVLPQDDVAATLRAEGHQVTLVEWEDEEPLRRNATLLAMRYGADFIVNGQLAAGSLSGAVNLLMKTRGRSELGQHLYVPCDTQGKSGLHSPFRLCFLADLLQSLQGELPPRMLIIHGGAELLPLQTEDHIYYYRAVKQRFLQSQQQFRKHRMPDPALSAHAGRWAICANEVLKQRAQQSVVLAEREAAAEAQRAGEQPQRVAAQAGAGQSSYDPDWVPVPGMGGASGNGAQVRPNITATRGRVIPQAESCGTKSNSSRAGAASCRQARSSAAAVRRRRPRWAGNANRVHQRPAWPRIRWTVPVSISVSMQQPGAKRMPVPLPGDRNRRLAALWWVACRSLRRHRLTATGSRQSRRALFRAVCLPETVSRTSGTSTLPGASRDERLANLVRKDTMELRCPGCKSGDCHMRYAIMVPAILAVLLPARLLWAQYDIQTNLPTCATLDWSAKVHRSYPDIAQICQGSTRRMASSMPRPRSR</sequence>
<evidence type="ECO:0000313" key="2">
    <source>
        <dbReference type="EMBL" id="QIB67245.1"/>
    </source>
</evidence>
<feature type="region of interest" description="Disordered" evidence="1">
    <location>
        <begin position="243"/>
        <end position="339"/>
    </location>
</feature>
<name>A0A6C0U9D1_9GAMM</name>